<organism evidence="2 3">
    <name type="scientific">Physocladia obscura</name>
    <dbReference type="NCBI Taxonomy" id="109957"/>
    <lineage>
        <taxon>Eukaryota</taxon>
        <taxon>Fungi</taxon>
        <taxon>Fungi incertae sedis</taxon>
        <taxon>Chytridiomycota</taxon>
        <taxon>Chytridiomycota incertae sedis</taxon>
        <taxon>Chytridiomycetes</taxon>
        <taxon>Chytridiales</taxon>
        <taxon>Chytriomycetaceae</taxon>
        <taxon>Physocladia</taxon>
    </lineage>
</organism>
<evidence type="ECO:0000259" key="1">
    <source>
        <dbReference type="Pfam" id="PF18564"/>
    </source>
</evidence>
<dbReference type="Pfam" id="PF18564">
    <property type="entry name" value="Glyco_hydro_5_C"/>
    <property type="match status" value="1"/>
</dbReference>
<dbReference type="InterPro" id="IPR041036">
    <property type="entry name" value="GH5_C"/>
</dbReference>
<sequence>MGAMYSRTYASAIAGTPTYMNYDDDSGEFTLVFLYNNGGSGKTNYFATAHVTEIRTNFKLHYPSGHRVEVSVAGETNGKVMVVAVDEIAGSLQISPDQTRGDGQVKSGDEVIVKIFRV</sequence>
<protein>
    <recommendedName>
        <fullName evidence="1">Glycoside hydrolase family 5 C-terminal domain-containing protein</fullName>
    </recommendedName>
</protein>
<proteinExistence type="predicted"/>
<keyword evidence="3" id="KW-1185">Reference proteome</keyword>
<accession>A0AAD5SXN4</accession>
<dbReference type="EMBL" id="JADGJH010001685">
    <property type="protein sequence ID" value="KAJ3110897.1"/>
    <property type="molecule type" value="Genomic_DNA"/>
</dbReference>
<evidence type="ECO:0000313" key="3">
    <source>
        <dbReference type="Proteomes" id="UP001211907"/>
    </source>
</evidence>
<dbReference type="Proteomes" id="UP001211907">
    <property type="component" value="Unassembled WGS sequence"/>
</dbReference>
<gene>
    <name evidence="2" type="ORF">HK100_002874</name>
</gene>
<name>A0AAD5SXN4_9FUNG</name>
<evidence type="ECO:0000313" key="2">
    <source>
        <dbReference type="EMBL" id="KAJ3110897.1"/>
    </source>
</evidence>
<dbReference type="AlphaFoldDB" id="A0AAD5SXN4"/>
<feature type="domain" description="Glycoside hydrolase family 5 C-terminal" evidence="1">
    <location>
        <begin position="7"/>
        <end position="97"/>
    </location>
</feature>
<reference evidence="2" key="1">
    <citation type="submission" date="2020-05" db="EMBL/GenBank/DDBJ databases">
        <title>Phylogenomic resolution of chytrid fungi.</title>
        <authorList>
            <person name="Stajich J.E."/>
            <person name="Amses K."/>
            <person name="Simmons R."/>
            <person name="Seto K."/>
            <person name="Myers J."/>
            <person name="Bonds A."/>
            <person name="Quandt C.A."/>
            <person name="Barry K."/>
            <person name="Liu P."/>
            <person name="Grigoriev I."/>
            <person name="Longcore J.E."/>
            <person name="James T.Y."/>
        </authorList>
    </citation>
    <scope>NUCLEOTIDE SEQUENCE</scope>
    <source>
        <strain evidence="2">JEL0513</strain>
    </source>
</reference>
<comment type="caution">
    <text evidence="2">The sequence shown here is derived from an EMBL/GenBank/DDBJ whole genome shotgun (WGS) entry which is preliminary data.</text>
</comment>
<dbReference type="Gene3D" id="2.60.40.1180">
    <property type="entry name" value="Golgi alpha-mannosidase II"/>
    <property type="match status" value="1"/>
</dbReference>
<dbReference type="InterPro" id="IPR013780">
    <property type="entry name" value="Glyco_hydro_b"/>
</dbReference>